<reference evidence="8 9" key="1">
    <citation type="submission" date="2014-04" db="EMBL/GenBank/DDBJ databases">
        <title>Whole genome of Muricauda olearia.</title>
        <authorList>
            <person name="Zhang X.-H."/>
            <person name="Tang K."/>
        </authorList>
    </citation>
    <scope>NUCLEOTIDE SEQUENCE [LARGE SCALE GENOMIC DNA]</scope>
    <source>
        <strain evidence="8 9">Th120</strain>
    </source>
</reference>
<keyword evidence="9" id="KW-1185">Reference proteome</keyword>
<evidence type="ECO:0000313" key="8">
    <source>
        <dbReference type="EMBL" id="RYC50958.1"/>
    </source>
</evidence>
<organism evidence="8 9">
    <name type="scientific">Flagellimonas olearia</name>
    <dbReference type="NCBI Taxonomy" id="552546"/>
    <lineage>
        <taxon>Bacteria</taxon>
        <taxon>Pseudomonadati</taxon>
        <taxon>Bacteroidota</taxon>
        <taxon>Flavobacteriia</taxon>
        <taxon>Flavobacteriales</taxon>
        <taxon>Flavobacteriaceae</taxon>
        <taxon>Flagellimonas</taxon>
    </lineage>
</organism>
<dbReference type="FunFam" id="3.40.640.10:FF:000033">
    <property type="entry name" value="Aspartate aminotransferase"/>
    <property type="match status" value="1"/>
</dbReference>
<keyword evidence="3 6" id="KW-0032">Aminotransferase</keyword>
<proteinExistence type="inferred from homology"/>
<dbReference type="InterPro" id="IPR015424">
    <property type="entry name" value="PyrdxlP-dep_Trfase"/>
</dbReference>
<dbReference type="CDD" id="cd00609">
    <property type="entry name" value="AAT_like"/>
    <property type="match status" value="1"/>
</dbReference>
<dbReference type="PANTHER" id="PTHR46383">
    <property type="entry name" value="ASPARTATE AMINOTRANSFERASE"/>
    <property type="match status" value="1"/>
</dbReference>
<gene>
    <name evidence="8" type="ORF">DN53_15060</name>
</gene>
<evidence type="ECO:0000256" key="2">
    <source>
        <dbReference type="ARBA" id="ARBA00007441"/>
    </source>
</evidence>
<feature type="domain" description="Aminotransferase class I/classII large" evidence="7">
    <location>
        <begin position="32"/>
        <end position="390"/>
    </location>
</feature>
<dbReference type="GO" id="GO:0006520">
    <property type="term" value="P:amino acid metabolic process"/>
    <property type="evidence" value="ECO:0007669"/>
    <property type="project" value="InterPro"/>
</dbReference>
<keyword evidence="4 6" id="KW-0808">Transferase</keyword>
<dbReference type="RefSeq" id="WP_129654557.1">
    <property type="nucleotide sequence ID" value="NZ_ML142911.1"/>
</dbReference>
<accession>A0A444VJL9</accession>
<dbReference type="SUPFAM" id="SSF53383">
    <property type="entry name" value="PLP-dependent transferases"/>
    <property type="match status" value="1"/>
</dbReference>
<comment type="similarity">
    <text evidence="2 6">Belongs to the class-I pyridoxal-phosphate-dependent aminotransferase family.</text>
</comment>
<evidence type="ECO:0000313" key="9">
    <source>
        <dbReference type="Proteomes" id="UP000290261"/>
    </source>
</evidence>
<evidence type="ECO:0000256" key="6">
    <source>
        <dbReference type="RuleBase" id="RU000481"/>
    </source>
</evidence>
<evidence type="ECO:0000256" key="1">
    <source>
        <dbReference type="ARBA" id="ARBA00001933"/>
    </source>
</evidence>
<dbReference type="AlphaFoldDB" id="A0A444VJL9"/>
<dbReference type="InterPro" id="IPR015421">
    <property type="entry name" value="PyrdxlP-dep_Trfase_major"/>
</dbReference>
<dbReference type="Pfam" id="PF00155">
    <property type="entry name" value="Aminotran_1_2"/>
    <property type="match status" value="1"/>
</dbReference>
<protein>
    <recommendedName>
        <fullName evidence="6">Aminotransferase</fullName>
        <ecNumber evidence="6">2.6.1.-</ecNumber>
    </recommendedName>
</protein>
<dbReference type="Gene3D" id="3.90.1150.10">
    <property type="entry name" value="Aspartate Aminotransferase, domain 1"/>
    <property type="match status" value="1"/>
</dbReference>
<evidence type="ECO:0000256" key="4">
    <source>
        <dbReference type="ARBA" id="ARBA00022679"/>
    </source>
</evidence>
<dbReference type="InterPro" id="IPR050596">
    <property type="entry name" value="AspAT/PAT-like"/>
</dbReference>
<dbReference type="InterPro" id="IPR004839">
    <property type="entry name" value="Aminotransferase_I/II_large"/>
</dbReference>
<dbReference type="PROSITE" id="PS00105">
    <property type="entry name" value="AA_TRANSFER_CLASS_1"/>
    <property type="match status" value="1"/>
</dbReference>
<evidence type="ECO:0000256" key="5">
    <source>
        <dbReference type="ARBA" id="ARBA00022898"/>
    </source>
</evidence>
<evidence type="ECO:0000259" key="7">
    <source>
        <dbReference type="Pfam" id="PF00155"/>
    </source>
</evidence>
<sequence length="394" mass="42831">MSNHLSDRIQNMSTSATLAMAAKARELRNEGKDIIGLSLGEPDFNIPDFIKEAAKQAIDDNYSSYTPVDGYAELKQAISLKFKRDNGLEYAPNQIVVSSGAKQSLFNIAMVVLNPGDEVILPAPYWVSYSDIVKLAEGVPVEVKTDIDTDFKMTPAQLEAAITPNTRMIWFSSPCNPSGSVYSKAELEGLAEVLKKHPNIYVVSDEIYEHINFAGGHVSIAGIDGMYDRTVTVNGVSKAFAMTGWRIGYIGGPEWIAKGCTKLQGQVTSGANAIAQRAVITALEAPVSKIQYMIDEFHKRRDLVLGLLGEIEGFNLNVPEGAFYVFPDISAFFGKTLNGTTINNASDFALYLLEHANVATVTGEAFGNPNCIRISYAASEKELKEAIARIKAVV</sequence>
<dbReference type="GO" id="GO:0030170">
    <property type="term" value="F:pyridoxal phosphate binding"/>
    <property type="evidence" value="ECO:0007669"/>
    <property type="project" value="InterPro"/>
</dbReference>
<dbReference type="PANTHER" id="PTHR46383:SF1">
    <property type="entry name" value="ASPARTATE AMINOTRANSFERASE"/>
    <property type="match status" value="1"/>
</dbReference>
<keyword evidence="5" id="KW-0663">Pyridoxal phosphate</keyword>
<name>A0A444VJL9_9FLAO</name>
<dbReference type="InterPro" id="IPR004838">
    <property type="entry name" value="NHTrfase_class1_PyrdxlP-BS"/>
</dbReference>
<comment type="caution">
    <text evidence="8">The sequence shown here is derived from an EMBL/GenBank/DDBJ whole genome shotgun (WGS) entry which is preliminary data.</text>
</comment>
<dbReference type="EMBL" id="JJMP01000007">
    <property type="protein sequence ID" value="RYC50958.1"/>
    <property type="molecule type" value="Genomic_DNA"/>
</dbReference>
<dbReference type="EC" id="2.6.1.-" evidence="6"/>
<evidence type="ECO:0000256" key="3">
    <source>
        <dbReference type="ARBA" id="ARBA00022576"/>
    </source>
</evidence>
<dbReference type="InterPro" id="IPR015422">
    <property type="entry name" value="PyrdxlP-dep_Trfase_small"/>
</dbReference>
<dbReference type="Proteomes" id="UP000290261">
    <property type="component" value="Unassembled WGS sequence"/>
</dbReference>
<dbReference type="GO" id="GO:0008483">
    <property type="term" value="F:transaminase activity"/>
    <property type="evidence" value="ECO:0007669"/>
    <property type="project" value="UniProtKB-KW"/>
</dbReference>
<dbReference type="Gene3D" id="3.40.640.10">
    <property type="entry name" value="Type I PLP-dependent aspartate aminotransferase-like (Major domain)"/>
    <property type="match status" value="1"/>
</dbReference>
<comment type="cofactor">
    <cofactor evidence="1 6">
        <name>pyridoxal 5'-phosphate</name>
        <dbReference type="ChEBI" id="CHEBI:597326"/>
    </cofactor>
</comment>